<accession>A0A1H0UR89</accession>
<dbReference type="EMBL" id="FNJI01000035">
    <property type="protein sequence ID" value="SDP68630.1"/>
    <property type="molecule type" value="Genomic_DNA"/>
</dbReference>
<proteinExistence type="predicted"/>
<evidence type="ECO:0000256" key="1">
    <source>
        <dbReference type="SAM" id="MobiDB-lite"/>
    </source>
</evidence>
<sequence length="1592" mass="175688">MDVESNNLNLRSMVSFGRLNFPRPIQPVSLSRRDFLKCFSAAAITSNTPVSSFSSTLSQYGVRIVTSDNLAIFKIGSVAAWVIDTSRFSGTPRLKTKRNSNRITLELIGSLIPGTNISADFTCVLRRELFDWRLTLIFKGFPFKATISLTEWLLGTEPALCPVSSYRVLGQLCDTLALSITGDCLLKFSPNWQMEVVGDGEIGIGCREWDVVSKVAKIKIVGDSEPSVFANTPARRSIFLFARGERQWHLSSLLPKSPYNIIQTSVESFNHLALELGDSNLSGLSAAIIAFDSSDFSTISYLPGKSLKAVDGSDYKIPLTDVVFATTFNEFNPETIISGRIGRSRSLLDHDGYIMEAGYAEGVPPFELIIRNKEIFHHRCEPALIKVFTKMPDAVTGPMVFHGDTWVSFDNGMILLSGDSAAANIIGDDRLHREKDIIPGAAELNYGAFNTGHGHPGKQYNPLLLVASSTLQITKPIRKTSGPQRRKQKPAEKSTVRSLKESKPRVSPGNKPAKPVPVRKIVPVHQQGLVSPDLTVPVLRAEDFLCLTFHFYNLRLDPQKRTRLIRKNTGSKAYIAIQFPPQSILEETLFEEETSSDPAKGPPIQSRISGPSRLVFIVPEEVRTIPYSLTDLLEVCGKYAVRVPPTALPPPEQKDDNLSIRSFRSLAGKTKGRVAPYGLTAKSDVPQTIKTDLKAGKLSLRPGGPEKGRPPGPLETVIEMPYRLWLSPHKGAAWAHSAAPVKGHRDRIELWHTRLAVRGEKGDVDENNDYYRTLRAVWSPDYDQQNVPAAGTKSFLTSLDALDRHEIVALTSDFRIRGYTPLPVWAGRMMLTSYGAWLNSRGSWDPPCDHNARKKGTATVQKKITSPALLKNAESGGSCPTPGRGECSPGVWLNVEEWRHRATMGRDHYVRVVYKGYLFPFGHRASLIKVTERKFKVVEEGPLKGNVAAYLYQRIFIVVREPVLHYPIFGKKDRLNPFRKITVTTLTTPSLDKPAKTQIDGSDRQAFWVYVAGKPFLFSLTGEDWNGVRSDFTAPVIFLDQSKAKNSQFVTRVIRDEYEKDEHLEKRKRAWGGQRVAFAEITGANPMATTLDTHTFTFTAEQVECGDAPGDRPLFFPVMDHAQVRIPAVEALTGGQLTTIKMSKLYEQYGFEGKNGQGEIYAQVVGANPLIFNADQSGGVATPNINIAGLSRRMGPVGGNVAEQGKEPSILADFGAGTFDPEEYFKGVADEAMIFGGIKLFELFSTKMSSSHAPRLENRPVYKKDELLAIETRLIWEPPLEPRVKTFNTLKGKAKFKLEVLMVNSLDGNPPESSMRGVLTDFSIDLLADLGDAARFIVIEFASFEFISLSGCKTEVNPVIRDVRFAGALSYVNELAKFLSSDGVNIDVTPSGVTAGFNLAIPVINSGVMALQNISLSAGITIPFSGDPMRLRFAFCERNNPFLLTIYCFGGGGYVGLALGLDGVEQLEMAFEFGASCALDIGVASGGVEVMAGIYILADDDGCELTGYLRMSGELSVLGIVRLSIEFYMTLSHDTKTNKTWGECNLTVEIEIVFFSVSVSLHVRREFSEPTYLPFSEMMSQDSWTSYCEAFA</sequence>
<feature type="compositionally biased region" description="Basic and acidic residues" evidence="1">
    <location>
        <begin position="489"/>
        <end position="504"/>
    </location>
</feature>
<name>A0A1H0UR89_9BACT</name>
<gene>
    <name evidence="2" type="ORF">SAMN05660330_03680</name>
</gene>
<organism evidence="2 3">
    <name type="scientific">Desulforhopalus singaporensis</name>
    <dbReference type="NCBI Taxonomy" id="91360"/>
    <lineage>
        <taxon>Bacteria</taxon>
        <taxon>Pseudomonadati</taxon>
        <taxon>Thermodesulfobacteriota</taxon>
        <taxon>Desulfobulbia</taxon>
        <taxon>Desulfobulbales</taxon>
        <taxon>Desulfocapsaceae</taxon>
        <taxon>Desulforhopalus</taxon>
    </lineage>
</organism>
<dbReference type="STRING" id="91360.SAMN05660330_03680"/>
<evidence type="ECO:0000313" key="2">
    <source>
        <dbReference type="EMBL" id="SDP68630.1"/>
    </source>
</evidence>
<feature type="region of interest" description="Disordered" evidence="1">
    <location>
        <begin position="475"/>
        <end position="516"/>
    </location>
</feature>
<dbReference type="Proteomes" id="UP000199073">
    <property type="component" value="Unassembled WGS sequence"/>
</dbReference>
<reference evidence="2 3" key="1">
    <citation type="submission" date="2016-10" db="EMBL/GenBank/DDBJ databases">
        <authorList>
            <person name="de Groot N.N."/>
        </authorList>
    </citation>
    <scope>NUCLEOTIDE SEQUENCE [LARGE SCALE GENOMIC DNA]</scope>
    <source>
        <strain evidence="2 3">DSM 12130</strain>
    </source>
</reference>
<keyword evidence="3" id="KW-1185">Reference proteome</keyword>
<protein>
    <submittedName>
        <fullName evidence="2">Uncharacterized protein</fullName>
    </submittedName>
</protein>
<evidence type="ECO:0000313" key="3">
    <source>
        <dbReference type="Proteomes" id="UP000199073"/>
    </source>
</evidence>